<sequence length="82" mass="9261">MTEKGAGTKRGKGKFRICSSLLDSLDSNPEIKKEVLGFFCIGLSFQKKTLKFKSYYFRNQYLFSPQQSPRCSLILIGQTAAN</sequence>
<protein>
    <submittedName>
        <fullName evidence="1">Uncharacterized protein</fullName>
    </submittedName>
</protein>
<name>A0A396YQQ3_9LEPT</name>
<comment type="caution">
    <text evidence="1">The sequence shown here is derived from an EMBL/GenBank/DDBJ whole genome shotgun (WGS) entry which is preliminary data.</text>
</comment>
<dbReference type="AlphaFoldDB" id="A0A396YQQ3"/>
<proteinExistence type="predicted"/>
<evidence type="ECO:0000313" key="1">
    <source>
        <dbReference type="EMBL" id="RHX83626.1"/>
    </source>
</evidence>
<accession>A0A396YQQ3</accession>
<gene>
    <name evidence="1" type="ORF">DLM75_23865</name>
</gene>
<dbReference type="Proteomes" id="UP000265798">
    <property type="component" value="Unassembled WGS sequence"/>
</dbReference>
<reference evidence="2" key="1">
    <citation type="submission" date="2018-05" db="EMBL/GenBank/DDBJ databases">
        <title>Leptospira yasudae sp. nov. and Leptospira stimsonii sp. nov., two pathogenic species of the genus Leptospira isolated from environmental sources.</title>
        <authorList>
            <person name="Casanovas-Massana A."/>
            <person name="Hamond C."/>
            <person name="Santos L.A."/>
            <person name="Hacker K.P."/>
            <person name="Balassiano I."/>
            <person name="Medeiros M.A."/>
            <person name="Reis M.G."/>
            <person name="Ko A.I."/>
            <person name="Wunder E.A."/>
        </authorList>
    </citation>
    <scope>NUCLEOTIDE SEQUENCE [LARGE SCALE GENOMIC DNA]</scope>
    <source>
        <strain evidence="2">Yale</strain>
    </source>
</reference>
<evidence type="ECO:0000313" key="2">
    <source>
        <dbReference type="Proteomes" id="UP000265798"/>
    </source>
</evidence>
<dbReference type="EMBL" id="QHCT01000020">
    <property type="protein sequence ID" value="RHX83626.1"/>
    <property type="molecule type" value="Genomic_DNA"/>
</dbReference>
<organism evidence="1 2">
    <name type="scientific">Leptospira stimsonii</name>
    <dbReference type="NCBI Taxonomy" id="2202203"/>
    <lineage>
        <taxon>Bacteria</taxon>
        <taxon>Pseudomonadati</taxon>
        <taxon>Spirochaetota</taxon>
        <taxon>Spirochaetia</taxon>
        <taxon>Leptospirales</taxon>
        <taxon>Leptospiraceae</taxon>
        <taxon>Leptospira</taxon>
    </lineage>
</organism>